<dbReference type="OrthoDB" id="350535at2157"/>
<comment type="caution">
    <text evidence="2">The sequence shown here is derived from an EMBL/GenBank/DDBJ whole genome shotgun (WGS) entry which is preliminary data.</text>
</comment>
<name>A0A256IPX3_9EURY</name>
<dbReference type="RefSeq" id="WP_094529827.1">
    <property type="nucleotide sequence ID" value="NZ_NHPJ01000027.1"/>
</dbReference>
<organism evidence="2 3">
    <name type="scientific">Halorubrum halodurans</name>
    <dbReference type="NCBI Taxonomy" id="1383851"/>
    <lineage>
        <taxon>Archaea</taxon>
        <taxon>Methanobacteriati</taxon>
        <taxon>Methanobacteriota</taxon>
        <taxon>Stenosarchaea group</taxon>
        <taxon>Halobacteria</taxon>
        <taxon>Halobacteriales</taxon>
        <taxon>Haloferacaceae</taxon>
        <taxon>Halorubrum</taxon>
    </lineage>
</organism>
<evidence type="ECO:0000313" key="3">
    <source>
        <dbReference type="Proteomes" id="UP000216308"/>
    </source>
</evidence>
<evidence type="ECO:0000256" key="1">
    <source>
        <dbReference type="SAM" id="MobiDB-lite"/>
    </source>
</evidence>
<sequence length="80" mass="8913">MTRPSKREIERAIEDLSAESIDDDDVTVVSEDAETGEWYAEPDLSGEPLDKGEVDPDIICRDHVVETPWEPSEDTEASPP</sequence>
<dbReference type="EMBL" id="NHPJ01000027">
    <property type="protein sequence ID" value="OYR58618.1"/>
    <property type="molecule type" value="Genomic_DNA"/>
</dbReference>
<keyword evidence="3" id="KW-1185">Reference proteome</keyword>
<accession>A0A256IPX3</accession>
<feature type="region of interest" description="Disordered" evidence="1">
    <location>
        <begin position="32"/>
        <end position="55"/>
    </location>
</feature>
<gene>
    <name evidence="2" type="ORF">DJ70_02510</name>
</gene>
<reference evidence="2 3" key="1">
    <citation type="journal article" date="2014" name="Front. Microbiol.">
        <title>Population and genomic analysis of the genus Halorubrum.</title>
        <authorList>
            <person name="Fullmer M.S."/>
            <person name="Soucy S.M."/>
            <person name="Swithers K.S."/>
            <person name="Makkay A.M."/>
            <person name="Wheeler R."/>
            <person name="Ventosa A."/>
            <person name="Gogarten J.P."/>
            <person name="Papke R.T."/>
        </authorList>
    </citation>
    <scope>NUCLEOTIDE SEQUENCE [LARGE SCALE GENOMIC DNA]</scope>
    <source>
        <strain evidence="2 3">Cb34</strain>
    </source>
</reference>
<proteinExistence type="predicted"/>
<dbReference type="AlphaFoldDB" id="A0A256IPX3"/>
<protein>
    <submittedName>
        <fullName evidence="2">Uncharacterized protein</fullName>
    </submittedName>
</protein>
<dbReference type="Proteomes" id="UP000216308">
    <property type="component" value="Unassembled WGS sequence"/>
</dbReference>
<evidence type="ECO:0000313" key="2">
    <source>
        <dbReference type="EMBL" id="OYR58618.1"/>
    </source>
</evidence>